<gene>
    <name evidence="1" type="ORF">GCM10011383_39670</name>
</gene>
<evidence type="ECO:0000313" key="2">
    <source>
        <dbReference type="Proteomes" id="UP000632273"/>
    </source>
</evidence>
<keyword evidence="2" id="KW-1185">Reference proteome</keyword>
<dbReference type="Proteomes" id="UP000632273">
    <property type="component" value="Unassembled WGS sequence"/>
</dbReference>
<reference evidence="2" key="1">
    <citation type="journal article" date="2019" name="Int. J. Syst. Evol. Microbiol.">
        <title>The Global Catalogue of Microorganisms (GCM) 10K type strain sequencing project: providing services to taxonomists for standard genome sequencing and annotation.</title>
        <authorList>
            <consortium name="The Broad Institute Genomics Platform"/>
            <consortium name="The Broad Institute Genome Sequencing Center for Infectious Disease"/>
            <person name="Wu L."/>
            <person name="Ma J."/>
        </authorList>
    </citation>
    <scope>NUCLEOTIDE SEQUENCE [LARGE SCALE GENOMIC DNA]</scope>
    <source>
        <strain evidence="2">CGMCC 1.15197</strain>
    </source>
</reference>
<sequence length="59" mass="7040">MQKSVAKSRFSRDEFCHLMDSHLRKLETSLDAQHQYGRVLEALRQNLEEYKKSRLTARC</sequence>
<comment type="caution">
    <text evidence="1">The sequence shown here is derived from an EMBL/GenBank/DDBJ whole genome shotgun (WGS) entry which is preliminary data.</text>
</comment>
<proteinExistence type="predicted"/>
<name>A0ABQ1USH7_9BACT</name>
<dbReference type="EMBL" id="BMHT01000008">
    <property type="protein sequence ID" value="GGF24083.1"/>
    <property type="molecule type" value="Genomic_DNA"/>
</dbReference>
<protein>
    <submittedName>
        <fullName evidence="1">Uncharacterized protein</fullName>
    </submittedName>
</protein>
<accession>A0ABQ1USH7</accession>
<evidence type="ECO:0000313" key="1">
    <source>
        <dbReference type="EMBL" id="GGF24083.1"/>
    </source>
</evidence>
<organism evidence="1 2">
    <name type="scientific">Hymenobacter cavernae</name>
    <dbReference type="NCBI Taxonomy" id="2044852"/>
    <lineage>
        <taxon>Bacteria</taxon>
        <taxon>Pseudomonadati</taxon>
        <taxon>Bacteroidota</taxon>
        <taxon>Cytophagia</taxon>
        <taxon>Cytophagales</taxon>
        <taxon>Hymenobacteraceae</taxon>
        <taxon>Hymenobacter</taxon>
    </lineage>
</organism>